<organism evidence="2">
    <name type="scientific">Tanacetum cinerariifolium</name>
    <name type="common">Dalmatian daisy</name>
    <name type="synonym">Chrysanthemum cinerariifolium</name>
    <dbReference type="NCBI Taxonomy" id="118510"/>
    <lineage>
        <taxon>Eukaryota</taxon>
        <taxon>Viridiplantae</taxon>
        <taxon>Streptophyta</taxon>
        <taxon>Embryophyta</taxon>
        <taxon>Tracheophyta</taxon>
        <taxon>Spermatophyta</taxon>
        <taxon>Magnoliopsida</taxon>
        <taxon>eudicotyledons</taxon>
        <taxon>Gunneridae</taxon>
        <taxon>Pentapetalae</taxon>
        <taxon>asterids</taxon>
        <taxon>campanulids</taxon>
        <taxon>Asterales</taxon>
        <taxon>Asteraceae</taxon>
        <taxon>Asteroideae</taxon>
        <taxon>Anthemideae</taxon>
        <taxon>Anthemidinae</taxon>
        <taxon>Tanacetum</taxon>
    </lineage>
</organism>
<dbReference type="SUPFAM" id="SSF56219">
    <property type="entry name" value="DNase I-like"/>
    <property type="match status" value="1"/>
</dbReference>
<dbReference type="Gene3D" id="3.60.10.10">
    <property type="entry name" value="Endonuclease/exonuclease/phosphatase"/>
    <property type="match status" value="1"/>
</dbReference>
<name>A0A699J2T1_TANCI</name>
<sequence length="708" mass="81326">MTQISTHLVKSIWGISNMEFVAGDAIGFSGENVAIINIYGPQGSNQKEKLWRELSSIINSKEAICVLLRDFNVVRTCEERLGSIFVERDARAFNEFISNGGFHDFVMGGRRFTRFNREDHCPIMLSVDAIDFGPKSFKLFDHWMMNDEFSNVVESSWSTEVNGGSSDRILKNKVKNLKEDIKNRCRAQSIERDRIKNDIQSRLLEWDAKAESGLLSSHDCLKREEDLMDMYRLEQKKRDSLKQKSRVKWSVEGDENTKFFHALVNKNRHMKNLNGLNLNGVWFEDLNSMFMAALDHFSSCFHEERPIWLKFRSDNFRRLDREDVIMLESALTIEEVKAAVWDCSSSKSPGPDGLNFKFIKRYCNVIKFKFFNFIKYFEAHGRLARGCNASFIVLVSKNLDPIDLSDYRPVSLTGCMYKVLSKLLASRLSRVISNLISPNQTAFLAGRQMLDGSLIANEIVNFAKKAGMNLLLFKVDFEKAFDSVNWDFLLDVMAQMNFGYKWCQWIRSCLSSASVSVLINGSPSKEFKMERGLRQGDPLSYFLFLIVAEALQVMFIEACNKGIFRGLYIANEGVNISLLQYADDTLFFGEWLFGIRISLEDVVNVARAISCSHDSLPFTYLGLPIGKNLRKVEAWSEVIDRAPKSVFSRHETITKRFFWGFKENEQKMIWVRWLKVLSDKKNGGLGVGSLKAKKHGDSWQMEVAFSKR</sequence>
<proteinExistence type="predicted"/>
<feature type="domain" description="Reverse transcriptase" evidence="1">
    <location>
        <begin position="376"/>
        <end position="640"/>
    </location>
</feature>
<dbReference type="InterPro" id="IPR036691">
    <property type="entry name" value="Endo/exonu/phosph_ase_sf"/>
</dbReference>
<dbReference type="PANTHER" id="PTHR46890">
    <property type="entry name" value="NON-LTR RETROLELEMENT REVERSE TRANSCRIPTASE-LIKE PROTEIN-RELATED"/>
    <property type="match status" value="1"/>
</dbReference>
<dbReference type="AlphaFoldDB" id="A0A699J2T1"/>
<comment type="caution">
    <text evidence="2">The sequence shown here is derived from an EMBL/GenBank/DDBJ whole genome shotgun (WGS) entry which is preliminary data.</text>
</comment>
<dbReference type="InterPro" id="IPR000477">
    <property type="entry name" value="RT_dom"/>
</dbReference>
<dbReference type="CDD" id="cd01650">
    <property type="entry name" value="RT_nLTR_like"/>
    <property type="match status" value="1"/>
</dbReference>
<accession>A0A699J2T1</accession>
<evidence type="ECO:0000259" key="1">
    <source>
        <dbReference type="PROSITE" id="PS50878"/>
    </source>
</evidence>
<evidence type="ECO:0000313" key="2">
    <source>
        <dbReference type="EMBL" id="GFA07128.1"/>
    </source>
</evidence>
<dbReference type="PANTHER" id="PTHR46890:SF50">
    <property type="entry name" value="RNA-DIRECTED DNA POLYMERASE, EUKARYOTA, REVERSE TRANSCRIPTASE ZINC-BINDING DOMAIN PROTEIN-RELATED"/>
    <property type="match status" value="1"/>
</dbReference>
<reference evidence="2" key="1">
    <citation type="journal article" date="2019" name="Sci. Rep.">
        <title>Draft genome of Tanacetum cinerariifolium, the natural source of mosquito coil.</title>
        <authorList>
            <person name="Yamashiro T."/>
            <person name="Shiraishi A."/>
            <person name="Satake H."/>
            <person name="Nakayama K."/>
        </authorList>
    </citation>
    <scope>NUCLEOTIDE SEQUENCE</scope>
</reference>
<dbReference type="EMBL" id="BKCJ010364469">
    <property type="protein sequence ID" value="GFA07128.1"/>
    <property type="molecule type" value="Genomic_DNA"/>
</dbReference>
<protein>
    <recommendedName>
        <fullName evidence="1">Reverse transcriptase domain-containing protein</fullName>
    </recommendedName>
</protein>
<dbReference type="SUPFAM" id="SSF56672">
    <property type="entry name" value="DNA/RNA polymerases"/>
    <property type="match status" value="1"/>
</dbReference>
<dbReference type="PROSITE" id="PS50878">
    <property type="entry name" value="RT_POL"/>
    <property type="match status" value="1"/>
</dbReference>
<dbReference type="InterPro" id="IPR052343">
    <property type="entry name" value="Retrotransposon-Effector_Assoc"/>
</dbReference>
<gene>
    <name evidence="2" type="ORF">Tci_579100</name>
</gene>
<dbReference type="InterPro" id="IPR043502">
    <property type="entry name" value="DNA/RNA_pol_sf"/>
</dbReference>
<dbReference type="Pfam" id="PF00078">
    <property type="entry name" value="RVT_1"/>
    <property type="match status" value="1"/>
</dbReference>